<reference evidence="9 10" key="1">
    <citation type="submission" date="2019-11" db="EMBL/GenBank/DDBJ databases">
        <title>Comparative genomics of hydrocarbon-degrading Desulfosarcina strains.</title>
        <authorList>
            <person name="Watanabe M."/>
            <person name="Kojima H."/>
            <person name="Fukui M."/>
        </authorList>
    </citation>
    <scope>NUCLEOTIDE SEQUENCE [LARGE SCALE GENOMIC DNA]</scope>
    <source>
        <strain evidence="9 10">28bB2T</strain>
    </source>
</reference>
<dbReference type="CDD" id="cd08168">
    <property type="entry name" value="Cytochrom_C3"/>
    <property type="match status" value="1"/>
</dbReference>
<feature type="domain" description="Class III cytochrome C" evidence="8">
    <location>
        <begin position="38"/>
        <end position="124"/>
    </location>
</feature>
<dbReference type="Proteomes" id="UP000425960">
    <property type="component" value="Chromosome"/>
</dbReference>
<evidence type="ECO:0000256" key="3">
    <source>
        <dbReference type="ARBA" id="ARBA00022723"/>
    </source>
</evidence>
<evidence type="ECO:0000256" key="2">
    <source>
        <dbReference type="ARBA" id="ARBA00022617"/>
    </source>
</evidence>
<dbReference type="InterPro" id="IPR002322">
    <property type="entry name" value="Cyt_c_III"/>
</dbReference>
<feature type="binding site" description="axial binding residue" evidence="6">
    <location>
        <position position="65"/>
    </location>
    <ligand>
        <name>heme c</name>
        <dbReference type="ChEBI" id="CHEBI:61717"/>
        <label>1</label>
    </ligand>
    <ligandPart>
        <name>Fe</name>
        <dbReference type="ChEBI" id="CHEBI:18248"/>
    </ligandPart>
</feature>
<dbReference type="KEGG" id="dov:DSCO28_41910"/>
<dbReference type="EMBL" id="AP021876">
    <property type="protein sequence ID" value="BBO83625.1"/>
    <property type="molecule type" value="Genomic_DNA"/>
</dbReference>
<evidence type="ECO:0000313" key="10">
    <source>
        <dbReference type="Proteomes" id="UP000425960"/>
    </source>
</evidence>
<comment type="cofactor">
    <cofactor evidence="6">
        <name>heme c</name>
        <dbReference type="ChEBI" id="CHEBI:61717"/>
    </cofactor>
    <text evidence="6">Binds 4 heme c groups covalently per monomer.</text>
</comment>
<feature type="binding site" description="axial binding residue" evidence="6">
    <location>
        <position position="63"/>
    </location>
    <ligand>
        <name>heme c</name>
        <dbReference type="ChEBI" id="CHEBI:61717"/>
        <label>1</label>
    </ligand>
    <ligandPart>
        <name>Fe</name>
        <dbReference type="ChEBI" id="CHEBI:18248"/>
    </ligandPart>
</feature>
<sequence length="126" mass="13798">MKTIALIALSLIIGTLSAFTLAWAQDDMTAVDNSDFINPQRSPSIFEHDLHNENAGIDDCAVCHHIYEDGQLVEGESSEDQRCSECHDLEGSDDQPALMQAFHANCKGCHQEQEAGPILCGECHVK</sequence>
<evidence type="ECO:0000256" key="7">
    <source>
        <dbReference type="SAM" id="SignalP"/>
    </source>
</evidence>
<dbReference type="Pfam" id="PF02085">
    <property type="entry name" value="Cytochrom_CIII"/>
    <property type="match status" value="1"/>
</dbReference>
<feature type="signal peptide" evidence="7">
    <location>
        <begin position="1"/>
        <end position="24"/>
    </location>
</feature>
<feature type="binding site" description="covalent" evidence="6">
    <location>
        <position position="64"/>
    </location>
    <ligand>
        <name>heme c</name>
        <dbReference type="ChEBI" id="CHEBI:61717"/>
        <label>1</label>
    </ligand>
</feature>
<accession>A0A5K7ZTT1</accession>
<dbReference type="InterPro" id="IPR036280">
    <property type="entry name" value="Multihaem_cyt_sf"/>
</dbReference>
<dbReference type="InterPro" id="IPR020942">
    <property type="entry name" value="Cyt_c_III_dom"/>
</dbReference>
<feature type="binding site" description="axial binding residue" evidence="6">
    <location>
        <position position="51"/>
    </location>
    <ligand>
        <name>heme c</name>
        <dbReference type="ChEBI" id="CHEBI:61717"/>
        <label>1</label>
    </ligand>
    <ligandPart>
        <name>Fe</name>
        <dbReference type="ChEBI" id="CHEBI:18248"/>
    </ligandPart>
</feature>
<proteinExistence type="predicted"/>
<organism evidence="9 10">
    <name type="scientific">Desulfosarcina ovata subsp. sediminis</name>
    <dbReference type="NCBI Taxonomy" id="885957"/>
    <lineage>
        <taxon>Bacteria</taxon>
        <taxon>Pseudomonadati</taxon>
        <taxon>Thermodesulfobacteriota</taxon>
        <taxon>Desulfobacteria</taxon>
        <taxon>Desulfobacterales</taxon>
        <taxon>Desulfosarcinaceae</taxon>
        <taxon>Desulfosarcina</taxon>
    </lineage>
</organism>
<keyword evidence="1" id="KW-0813">Transport</keyword>
<dbReference type="SUPFAM" id="SSF48695">
    <property type="entry name" value="Multiheme cytochromes"/>
    <property type="match status" value="1"/>
</dbReference>
<feature type="binding site" description="axial binding residue" evidence="6">
    <location>
        <position position="48"/>
    </location>
    <ligand>
        <name>heme c</name>
        <dbReference type="ChEBI" id="CHEBI:61717"/>
        <label>1</label>
    </ligand>
    <ligandPart>
        <name>Fe</name>
        <dbReference type="ChEBI" id="CHEBI:18248"/>
    </ligandPart>
</feature>
<keyword evidence="3 6" id="KW-0479">Metal-binding</keyword>
<gene>
    <name evidence="9" type="ORF">DSCO28_41910</name>
</gene>
<keyword evidence="2 6" id="KW-0349">Heme</keyword>
<dbReference type="PRINTS" id="PR00609">
    <property type="entry name" value="CYTOCHROMEC3"/>
</dbReference>
<evidence type="ECO:0000256" key="5">
    <source>
        <dbReference type="ARBA" id="ARBA00023004"/>
    </source>
</evidence>
<evidence type="ECO:0000313" key="9">
    <source>
        <dbReference type="EMBL" id="BBO83625.1"/>
    </source>
</evidence>
<feature type="binding site" description="axial binding residue" evidence="6">
    <location>
        <position position="123"/>
    </location>
    <ligand>
        <name>heme c</name>
        <dbReference type="ChEBI" id="CHEBI:61717"/>
        <label>1</label>
    </ligand>
    <ligandPart>
        <name>Fe</name>
        <dbReference type="ChEBI" id="CHEBI:18248"/>
    </ligandPart>
</feature>
<keyword evidence="7" id="KW-0732">Signal</keyword>
<feature type="binding site" description="axial binding residue" evidence="6">
    <location>
        <position position="124"/>
    </location>
    <ligand>
        <name>heme c</name>
        <dbReference type="ChEBI" id="CHEBI:61717"/>
        <label>1</label>
    </ligand>
    <ligandPart>
        <name>Fe</name>
        <dbReference type="ChEBI" id="CHEBI:18248"/>
    </ligandPart>
</feature>
<feature type="binding site" description="axial binding residue" evidence="6">
    <location>
        <position position="110"/>
    </location>
    <ligand>
        <name>heme c</name>
        <dbReference type="ChEBI" id="CHEBI:61717"/>
        <label>1</label>
    </ligand>
    <ligandPart>
        <name>Fe</name>
        <dbReference type="ChEBI" id="CHEBI:18248"/>
    </ligandPart>
</feature>
<keyword evidence="5 6" id="KW-0408">Iron</keyword>
<feature type="chain" id="PRO_5028050547" evidence="7">
    <location>
        <begin position="25"/>
        <end position="126"/>
    </location>
</feature>
<dbReference type="GO" id="GO:0009055">
    <property type="term" value="F:electron transfer activity"/>
    <property type="evidence" value="ECO:0007669"/>
    <property type="project" value="InterPro"/>
</dbReference>
<dbReference type="Gene3D" id="3.90.10.10">
    <property type="entry name" value="Cytochrome C3"/>
    <property type="match status" value="1"/>
</dbReference>
<dbReference type="GO" id="GO:0020037">
    <property type="term" value="F:heme binding"/>
    <property type="evidence" value="ECO:0007669"/>
    <property type="project" value="InterPro"/>
</dbReference>
<feature type="binding site" description="axial binding residue" evidence="6">
    <location>
        <position position="109"/>
    </location>
    <ligand>
        <name>heme c</name>
        <dbReference type="ChEBI" id="CHEBI:61717"/>
        <label>1</label>
    </ligand>
    <ligandPart>
        <name>Fe</name>
        <dbReference type="ChEBI" id="CHEBI:18248"/>
    </ligandPart>
</feature>
<keyword evidence="4" id="KW-0249">Electron transport</keyword>
<evidence type="ECO:0000256" key="1">
    <source>
        <dbReference type="ARBA" id="ARBA00022448"/>
    </source>
</evidence>
<protein>
    <submittedName>
        <fullName evidence="9">Cytochrome c</fullName>
    </submittedName>
</protein>
<dbReference type="AlphaFoldDB" id="A0A5K7ZTT1"/>
<dbReference type="NCBIfam" id="NF045722">
    <property type="entry name" value="c3_cytochr_TmcA"/>
    <property type="match status" value="1"/>
</dbReference>
<name>A0A5K7ZTT1_9BACT</name>
<dbReference type="RefSeq" id="WP_155311176.1">
    <property type="nucleotide sequence ID" value="NZ_AP021876.1"/>
</dbReference>
<feature type="binding site" description="axial binding residue" evidence="6">
    <location>
        <position position="106"/>
    </location>
    <ligand>
        <name>heme c</name>
        <dbReference type="ChEBI" id="CHEBI:61717"/>
        <label>1</label>
    </ligand>
    <ligandPart>
        <name>Fe</name>
        <dbReference type="ChEBI" id="CHEBI:18248"/>
    </ligandPart>
</feature>
<evidence type="ECO:0000259" key="8">
    <source>
        <dbReference type="Pfam" id="PF02085"/>
    </source>
</evidence>
<feature type="binding site" description="axial binding residue" evidence="6">
    <location>
        <position position="120"/>
    </location>
    <ligand>
        <name>heme c</name>
        <dbReference type="ChEBI" id="CHEBI:61717"/>
        <label>1</label>
    </ligand>
    <ligandPart>
        <name>Fe</name>
        <dbReference type="ChEBI" id="CHEBI:18248"/>
    </ligandPart>
</feature>
<dbReference type="InterPro" id="IPR054899">
    <property type="entry name" value="c3_cytochr_TmcA"/>
</dbReference>
<evidence type="ECO:0000256" key="4">
    <source>
        <dbReference type="ARBA" id="ARBA00022982"/>
    </source>
</evidence>
<feature type="binding site" description="axial binding residue" evidence="6">
    <location>
        <position position="60"/>
    </location>
    <ligand>
        <name>heme c</name>
        <dbReference type="ChEBI" id="CHEBI:61717"/>
        <label>1</label>
    </ligand>
    <ligandPart>
        <name>Fe</name>
        <dbReference type="ChEBI" id="CHEBI:18248"/>
    </ligandPart>
</feature>
<dbReference type="GO" id="GO:0046872">
    <property type="term" value="F:metal ion binding"/>
    <property type="evidence" value="ECO:0007669"/>
    <property type="project" value="UniProtKB-KW"/>
</dbReference>
<evidence type="ECO:0000256" key="6">
    <source>
        <dbReference type="PIRSR" id="PIRSR602322-1"/>
    </source>
</evidence>